<dbReference type="InterPro" id="IPR023631">
    <property type="entry name" value="Amidase_dom"/>
</dbReference>
<dbReference type="Pfam" id="PF01425">
    <property type="entry name" value="Amidase"/>
    <property type="match status" value="1"/>
</dbReference>
<feature type="domain" description="Amidase" evidence="1">
    <location>
        <begin position="73"/>
        <end position="167"/>
    </location>
</feature>
<proteinExistence type="predicted"/>
<dbReference type="PANTHER" id="PTHR46310">
    <property type="entry name" value="AMIDASE 1"/>
    <property type="match status" value="1"/>
</dbReference>
<dbReference type="Proteomes" id="UP000799757">
    <property type="component" value="Unassembled WGS sequence"/>
</dbReference>
<dbReference type="SUPFAM" id="SSF75304">
    <property type="entry name" value="Amidase signature (AS) enzymes"/>
    <property type="match status" value="1"/>
</dbReference>
<dbReference type="AlphaFoldDB" id="A0A6A6WT47"/>
<organism evidence="2 3">
    <name type="scientific">Melanomma pulvis-pyrius CBS 109.77</name>
    <dbReference type="NCBI Taxonomy" id="1314802"/>
    <lineage>
        <taxon>Eukaryota</taxon>
        <taxon>Fungi</taxon>
        <taxon>Dikarya</taxon>
        <taxon>Ascomycota</taxon>
        <taxon>Pezizomycotina</taxon>
        <taxon>Dothideomycetes</taxon>
        <taxon>Pleosporomycetidae</taxon>
        <taxon>Pleosporales</taxon>
        <taxon>Melanommataceae</taxon>
        <taxon>Melanomma</taxon>
    </lineage>
</organism>
<protein>
    <submittedName>
        <fullName evidence="2">Amidase signature enzyme</fullName>
    </submittedName>
</protein>
<name>A0A6A6WT47_9PLEO</name>
<evidence type="ECO:0000259" key="1">
    <source>
        <dbReference type="Pfam" id="PF01425"/>
    </source>
</evidence>
<dbReference type="PANTHER" id="PTHR46310:SF7">
    <property type="entry name" value="AMIDASE 1"/>
    <property type="match status" value="1"/>
</dbReference>
<gene>
    <name evidence="2" type="ORF">K505DRAFT_367469</name>
</gene>
<evidence type="ECO:0000313" key="3">
    <source>
        <dbReference type="Proteomes" id="UP000799757"/>
    </source>
</evidence>
<accession>A0A6A6WT47</accession>
<evidence type="ECO:0000313" key="2">
    <source>
        <dbReference type="EMBL" id="KAF2787306.1"/>
    </source>
</evidence>
<reference evidence="2" key="1">
    <citation type="journal article" date="2020" name="Stud. Mycol.">
        <title>101 Dothideomycetes genomes: a test case for predicting lifestyles and emergence of pathogens.</title>
        <authorList>
            <person name="Haridas S."/>
            <person name="Albert R."/>
            <person name="Binder M."/>
            <person name="Bloem J."/>
            <person name="Labutti K."/>
            <person name="Salamov A."/>
            <person name="Andreopoulos B."/>
            <person name="Baker S."/>
            <person name="Barry K."/>
            <person name="Bills G."/>
            <person name="Bluhm B."/>
            <person name="Cannon C."/>
            <person name="Castanera R."/>
            <person name="Culley D."/>
            <person name="Daum C."/>
            <person name="Ezra D."/>
            <person name="Gonzalez J."/>
            <person name="Henrissat B."/>
            <person name="Kuo A."/>
            <person name="Liang C."/>
            <person name="Lipzen A."/>
            <person name="Lutzoni F."/>
            <person name="Magnuson J."/>
            <person name="Mondo S."/>
            <person name="Nolan M."/>
            <person name="Ohm R."/>
            <person name="Pangilinan J."/>
            <person name="Park H.-J."/>
            <person name="Ramirez L."/>
            <person name="Alfaro M."/>
            <person name="Sun H."/>
            <person name="Tritt A."/>
            <person name="Yoshinaga Y."/>
            <person name="Zwiers L.-H."/>
            <person name="Turgeon B."/>
            <person name="Goodwin S."/>
            <person name="Spatafora J."/>
            <person name="Crous P."/>
            <person name="Grigoriev I."/>
        </authorList>
    </citation>
    <scope>NUCLEOTIDE SEQUENCE</scope>
    <source>
        <strain evidence="2">CBS 109.77</strain>
    </source>
</reference>
<keyword evidence="3" id="KW-1185">Reference proteome</keyword>
<sequence>MAAIHPGHAENNYENLRLCSDQYQTLSVAIPSRASAIIRAGQGPGSKLSGFRFAVKSSSFIGCEEPTEAVDYQVPFNPRGDGYQSPAGSSSGSAAGLASYGWLDFTIGSDTTGSGRRLALVNGLFALRLSEGRLPLDGMVPTFDRFDTQCIFGRDINRLDDVVQVWFDGSDLAKPKPNAKSHPENIDAESLESYLDEVGHCSNSVIDADARYVSTRTFLYDFYHSFDEFRDKYRREFQKEPYANEYTQWRWDTAKPITEEENKNAMAQLDAKIRYMMLPVSEVTPNYRGRKTEPPSKQNAFEALYISPTIEAPEIVIPIAEFLYTSQVCGRKEKLPIAISVVENPGTDLALVCLIRDFLQGSDKPMRVSIGSSMFDNITS</sequence>
<dbReference type="EMBL" id="MU002335">
    <property type="protein sequence ID" value="KAF2787306.1"/>
    <property type="molecule type" value="Genomic_DNA"/>
</dbReference>
<dbReference type="InterPro" id="IPR036928">
    <property type="entry name" value="AS_sf"/>
</dbReference>
<dbReference type="Gene3D" id="3.90.1300.10">
    <property type="entry name" value="Amidase signature (AS) domain"/>
    <property type="match status" value="1"/>
</dbReference>
<dbReference type="OrthoDB" id="5423360at2759"/>